<evidence type="ECO:0000313" key="2">
    <source>
        <dbReference type="Proteomes" id="UP000473325"/>
    </source>
</evidence>
<dbReference type="PANTHER" id="PTHR16128">
    <property type="entry name" value="FAD/NAD(P)-BINDING OXIDOREDUCTASE FAMILY PROTEIN"/>
    <property type="match status" value="1"/>
</dbReference>
<name>A0A6L7F184_9ACTN</name>
<keyword evidence="2" id="KW-1185">Reference proteome</keyword>
<dbReference type="Gene3D" id="3.90.660.10">
    <property type="match status" value="1"/>
</dbReference>
<dbReference type="EMBL" id="WUEK01000007">
    <property type="protein sequence ID" value="MXG90511.1"/>
    <property type="molecule type" value="Genomic_DNA"/>
</dbReference>
<proteinExistence type="predicted"/>
<dbReference type="Proteomes" id="UP000473325">
    <property type="component" value="Unassembled WGS sequence"/>
</dbReference>
<sequence length="326" mass="34548">MAATPSPVVVVGAGISGAACARALLAAGLDVRVLDRGRRVGGRMASRRLDDRPVDLGASYLTASGDDFTAVVRDWESRGLARPWTETFTVLSDDAGPEDKDGPLRWGAAGGLRSLVEDLLDGVHVESREVASLDELDALEPPAVVLAMPDAQARRLLPADHPVAARLDREFEPVLALAASYDERTWDVVSPGGRFDGAFVNGDDVLAWIADDGRRRGDDAPVLVTHSTPEFAAGHLEDPQAAGPAMTEALRSVLGLGEPASTHVHRWSLARPTGEREDTHLLEDTPTGLLGVCGDGWGKSPKVETAWKSGHELGRALVSWLQSNGG</sequence>
<dbReference type="InterPro" id="IPR036188">
    <property type="entry name" value="FAD/NAD-bd_sf"/>
</dbReference>
<dbReference type="Pfam" id="PF13450">
    <property type="entry name" value="NAD_binding_8"/>
    <property type="match status" value="1"/>
</dbReference>
<comment type="caution">
    <text evidence="1">The sequence shown here is derived from an EMBL/GenBank/DDBJ whole genome shotgun (WGS) entry which is preliminary data.</text>
</comment>
<dbReference type="AlphaFoldDB" id="A0A6L7F184"/>
<reference evidence="1 2" key="1">
    <citation type="submission" date="2019-12" db="EMBL/GenBank/DDBJ databases">
        <authorList>
            <person name="Kun Z."/>
        </authorList>
    </citation>
    <scope>NUCLEOTIDE SEQUENCE [LARGE SCALE GENOMIC DNA]</scope>
    <source>
        <strain evidence="1 2">YIM 123512</strain>
    </source>
</reference>
<protein>
    <submittedName>
        <fullName evidence="1">NAD(P)-binding protein</fullName>
    </submittedName>
</protein>
<dbReference type="PANTHER" id="PTHR16128:SF5">
    <property type="entry name" value="FAD_NAD(P)-BINDING OXIDOREDUCTASE FAMILY PROTEIN"/>
    <property type="match status" value="1"/>
</dbReference>
<organism evidence="1 2">
    <name type="scientific">Nocardioides flavescens</name>
    <dbReference type="NCBI Taxonomy" id="2691959"/>
    <lineage>
        <taxon>Bacteria</taxon>
        <taxon>Bacillati</taxon>
        <taxon>Actinomycetota</taxon>
        <taxon>Actinomycetes</taxon>
        <taxon>Propionibacteriales</taxon>
        <taxon>Nocardioidaceae</taxon>
        <taxon>Nocardioides</taxon>
    </lineage>
</organism>
<evidence type="ECO:0000313" key="1">
    <source>
        <dbReference type="EMBL" id="MXG90511.1"/>
    </source>
</evidence>
<dbReference type="SUPFAM" id="SSF51905">
    <property type="entry name" value="FAD/NAD(P)-binding domain"/>
    <property type="match status" value="1"/>
</dbReference>
<gene>
    <name evidence="1" type="ORF">GRQ65_13230</name>
</gene>
<accession>A0A6L7F184</accession>
<dbReference type="Gene3D" id="3.50.50.60">
    <property type="entry name" value="FAD/NAD(P)-binding domain"/>
    <property type="match status" value="1"/>
</dbReference>